<evidence type="ECO:0000313" key="2">
    <source>
        <dbReference type="Proteomes" id="UP000032221"/>
    </source>
</evidence>
<evidence type="ECO:0000313" key="1">
    <source>
        <dbReference type="EMBL" id="KIU17881.1"/>
    </source>
</evidence>
<gene>
    <name evidence="1" type="ORF">TL10_06380</name>
</gene>
<dbReference type="EMBL" id="JXST01000006">
    <property type="protein sequence ID" value="KIU17881.1"/>
    <property type="molecule type" value="Genomic_DNA"/>
</dbReference>
<sequence>MSTTSVAISIGSRGEEQFEACESGNYFVEDTSPVSDATNIRVHLDEFAYVTMTVGQWKALVGAVYLGIEAIPAKRQQRLEREARSRALVAQAAVQS</sequence>
<dbReference type="STRING" id="280871.TL10_06380"/>
<keyword evidence="2" id="KW-1185">Reference proteome</keyword>
<proteinExistence type="predicted"/>
<accession>A0A0D1LP68</accession>
<organism evidence="1 2">
    <name type="scientific">Mycolicibacterium llatzerense</name>
    <dbReference type="NCBI Taxonomy" id="280871"/>
    <lineage>
        <taxon>Bacteria</taxon>
        <taxon>Bacillati</taxon>
        <taxon>Actinomycetota</taxon>
        <taxon>Actinomycetes</taxon>
        <taxon>Mycobacteriales</taxon>
        <taxon>Mycobacteriaceae</taxon>
        <taxon>Mycolicibacterium</taxon>
    </lineage>
</organism>
<dbReference type="Proteomes" id="UP000032221">
    <property type="component" value="Unassembled WGS sequence"/>
</dbReference>
<reference evidence="1 2" key="1">
    <citation type="submission" date="2015-01" db="EMBL/GenBank/DDBJ databases">
        <title>Genome sequence of Mycobacterium llatzerense and Mycobacterium immunogenum recovered from brain abscess.</title>
        <authorList>
            <person name="Greninger A.L."/>
            <person name="Langelier C."/>
            <person name="Cunningham G."/>
            <person name="Chiu C.Y."/>
            <person name="Miller S."/>
        </authorList>
    </citation>
    <scope>NUCLEOTIDE SEQUENCE [LARGE SCALE GENOMIC DNA]</scope>
    <source>
        <strain evidence="1 2">CLUC14</strain>
    </source>
</reference>
<dbReference type="RefSeq" id="WP_043984948.1">
    <property type="nucleotide sequence ID" value="NZ_JXST01000006.1"/>
</dbReference>
<name>A0A0D1LP68_9MYCO</name>
<comment type="caution">
    <text evidence="1">The sequence shown here is derived from an EMBL/GenBank/DDBJ whole genome shotgun (WGS) entry which is preliminary data.</text>
</comment>
<dbReference type="PATRIC" id="fig|280871.6.peg.1312"/>
<protein>
    <submittedName>
        <fullName evidence="1">Uncharacterized protein</fullName>
    </submittedName>
</protein>
<dbReference type="AlphaFoldDB" id="A0A0D1LP68"/>